<accession>A0A072NR11</accession>
<evidence type="ECO:0000256" key="1">
    <source>
        <dbReference type="SAM" id="Phobius"/>
    </source>
</evidence>
<proteinExistence type="predicted"/>
<evidence type="ECO:0000313" key="2">
    <source>
        <dbReference type="EMBL" id="KEF39363.1"/>
    </source>
</evidence>
<feature type="transmembrane region" description="Helical" evidence="1">
    <location>
        <begin position="37"/>
        <end position="59"/>
    </location>
</feature>
<keyword evidence="1" id="KW-0812">Transmembrane</keyword>
<comment type="caution">
    <text evidence="2">The sequence shown here is derived from an EMBL/GenBank/DDBJ whole genome shotgun (WGS) entry which is preliminary data.</text>
</comment>
<protein>
    <submittedName>
        <fullName evidence="2">Uncharacterized protein</fullName>
    </submittedName>
</protein>
<sequence length="131" mass="15533">MFLLLAQSTITNTAPSFHNPGLIRMWYESPLRDFNPHVLMIIFAVLLIAWIYYYFAFVVKKARLEEQMLIDSEEGRFQQLLTKRTALLNKMVELEETFEAGKIDELEFEKKINAYKQHLIEVKLDLKQFTD</sequence>
<dbReference type="RefSeq" id="WP_035193954.1">
    <property type="nucleotide sequence ID" value="NZ_JJRY01000003.1"/>
</dbReference>
<name>A0A072NR11_SCHAZ</name>
<gene>
    <name evidence="2" type="ORF">M670_01126</name>
</gene>
<reference evidence="2 3" key="1">
    <citation type="submission" date="2014-04" db="EMBL/GenBank/DDBJ databases">
        <title>Draft genome sequence of Bacillus azotoformans MEV2011, a (co-) denitrifying strain unable to grow in the presence of oxygen.</title>
        <authorList>
            <person name="Nielsen M."/>
            <person name="Schreiber L."/>
            <person name="Finster K."/>
            <person name="Schramm A."/>
        </authorList>
    </citation>
    <scope>NUCLEOTIDE SEQUENCE [LARGE SCALE GENOMIC DNA]</scope>
    <source>
        <strain evidence="2 3">MEV2011</strain>
    </source>
</reference>
<dbReference type="AlphaFoldDB" id="A0A072NR11"/>
<dbReference type="EMBL" id="JJRY01000003">
    <property type="protein sequence ID" value="KEF39363.1"/>
    <property type="molecule type" value="Genomic_DNA"/>
</dbReference>
<organism evidence="2 3">
    <name type="scientific">Schinkia azotoformans MEV2011</name>
    <dbReference type="NCBI Taxonomy" id="1348973"/>
    <lineage>
        <taxon>Bacteria</taxon>
        <taxon>Bacillati</taxon>
        <taxon>Bacillota</taxon>
        <taxon>Bacilli</taxon>
        <taxon>Bacillales</taxon>
        <taxon>Bacillaceae</taxon>
        <taxon>Calidifontibacillus/Schinkia group</taxon>
        <taxon>Schinkia</taxon>
    </lineage>
</organism>
<dbReference type="Proteomes" id="UP000027936">
    <property type="component" value="Unassembled WGS sequence"/>
</dbReference>
<evidence type="ECO:0000313" key="3">
    <source>
        <dbReference type="Proteomes" id="UP000027936"/>
    </source>
</evidence>
<dbReference type="OrthoDB" id="1797693at2"/>
<keyword evidence="1" id="KW-1133">Transmembrane helix</keyword>
<dbReference type="PATRIC" id="fig|1348973.3.peg.1098"/>
<keyword evidence="1" id="KW-0472">Membrane</keyword>